<protein>
    <submittedName>
        <fullName evidence="2">Uncharacterized protein</fullName>
    </submittedName>
</protein>
<name>A0A811NIF7_9POAL</name>
<dbReference type="Proteomes" id="UP000604825">
    <property type="component" value="Unassembled WGS sequence"/>
</dbReference>
<evidence type="ECO:0000256" key="1">
    <source>
        <dbReference type="SAM" id="MobiDB-lite"/>
    </source>
</evidence>
<feature type="region of interest" description="Disordered" evidence="1">
    <location>
        <begin position="133"/>
        <end position="153"/>
    </location>
</feature>
<gene>
    <name evidence="2" type="ORF">NCGR_LOCUS19217</name>
</gene>
<feature type="region of interest" description="Disordered" evidence="1">
    <location>
        <begin position="1"/>
        <end position="85"/>
    </location>
</feature>
<comment type="caution">
    <text evidence="2">The sequence shown here is derived from an EMBL/GenBank/DDBJ whole genome shotgun (WGS) entry which is preliminary data.</text>
</comment>
<reference evidence="2" key="1">
    <citation type="submission" date="2020-10" db="EMBL/GenBank/DDBJ databases">
        <authorList>
            <person name="Han B."/>
            <person name="Lu T."/>
            <person name="Zhao Q."/>
            <person name="Huang X."/>
            <person name="Zhao Y."/>
        </authorList>
    </citation>
    <scope>NUCLEOTIDE SEQUENCE</scope>
</reference>
<proteinExistence type="predicted"/>
<evidence type="ECO:0000313" key="3">
    <source>
        <dbReference type="Proteomes" id="UP000604825"/>
    </source>
</evidence>
<dbReference type="AlphaFoldDB" id="A0A811NIF7"/>
<dbReference type="EMBL" id="CAJGYO010000005">
    <property type="protein sequence ID" value="CAD6228420.1"/>
    <property type="molecule type" value="Genomic_DNA"/>
</dbReference>
<feature type="compositionally biased region" description="Basic residues" evidence="1">
    <location>
        <begin position="134"/>
        <end position="146"/>
    </location>
</feature>
<accession>A0A811NIF7</accession>
<keyword evidence="3" id="KW-1185">Reference proteome</keyword>
<organism evidence="2 3">
    <name type="scientific">Miscanthus lutarioriparius</name>
    <dbReference type="NCBI Taxonomy" id="422564"/>
    <lineage>
        <taxon>Eukaryota</taxon>
        <taxon>Viridiplantae</taxon>
        <taxon>Streptophyta</taxon>
        <taxon>Embryophyta</taxon>
        <taxon>Tracheophyta</taxon>
        <taxon>Spermatophyta</taxon>
        <taxon>Magnoliopsida</taxon>
        <taxon>Liliopsida</taxon>
        <taxon>Poales</taxon>
        <taxon>Poaceae</taxon>
        <taxon>PACMAD clade</taxon>
        <taxon>Panicoideae</taxon>
        <taxon>Andropogonodae</taxon>
        <taxon>Andropogoneae</taxon>
        <taxon>Saccharinae</taxon>
        <taxon>Miscanthus</taxon>
    </lineage>
</organism>
<sequence>MSDQKASSGRCHDLGRVGGGPCGGPVPFRPDECGSGQTSPRPSLLVPEQAWGSPPVQVDFPAYPVGADGGGPATPAVGGSAPHATAATPTEDFITAFKKPLTMPALSSPPRLRLTQVARARVGELDDSDLVPKRSARLAAKSRHREQKPEAQARKVMMKCLGLEVETELPNEASFEEFQTAFKLPLSTSTREAMQVLFPGRNPRT</sequence>
<evidence type="ECO:0000313" key="2">
    <source>
        <dbReference type="EMBL" id="CAD6228420.1"/>
    </source>
</evidence>